<evidence type="ECO:0000259" key="1">
    <source>
        <dbReference type="Pfam" id="PF22150"/>
    </source>
</evidence>
<evidence type="ECO:0000313" key="3">
    <source>
        <dbReference type="Proteomes" id="UP000263753"/>
    </source>
</evidence>
<feature type="domain" description="Type IV pilin Tt1218-like" evidence="1">
    <location>
        <begin position="34"/>
        <end position="97"/>
    </location>
</feature>
<dbReference type="InterPro" id="IPR013362">
    <property type="entry name" value="Pilus_4_PilV"/>
</dbReference>
<dbReference type="Proteomes" id="UP000263753">
    <property type="component" value="Chromosome"/>
</dbReference>
<name>A0A3B7LYM4_9GAMM</name>
<dbReference type="NCBIfam" id="TIGR02523">
    <property type="entry name" value="type_IV_pilV"/>
    <property type="match status" value="1"/>
</dbReference>
<proteinExistence type="predicted"/>
<sequence>MLMKTTIKAQKGVGMMEVLVSMLILSIAVLGFVALQVRATSATDEALSRSDALIILNGLAERIRLNSNGDYKAVIPATQPACVSARNCNENNQALADLFEQKSIADYKGIRLGVVDCVGTSANQSRLCLIAAWDNTTATIMAKNQKNRCLNSDDGRYAEDSHCLVLEAY</sequence>
<evidence type="ECO:0000313" key="2">
    <source>
        <dbReference type="EMBL" id="AXY58016.1"/>
    </source>
</evidence>
<protein>
    <submittedName>
        <fullName evidence="2">Type IV pilus modification protein PilV</fullName>
    </submittedName>
</protein>
<dbReference type="Pfam" id="PF22150">
    <property type="entry name" value="Tt1218-like"/>
    <property type="match status" value="1"/>
</dbReference>
<reference evidence="3" key="1">
    <citation type="submission" date="2018-09" db="EMBL/GenBank/DDBJ databases">
        <title>The complete genome of Acinetobacter sp. strain WCHAc010005.</title>
        <authorList>
            <person name="Hu Y."/>
            <person name="Long H."/>
            <person name="Feng Y."/>
            <person name="Zong Z."/>
        </authorList>
    </citation>
    <scope>NUCLEOTIDE SEQUENCE [LARGE SCALE GENOMIC DNA]</scope>
    <source>
        <strain evidence="3">WCHAc010005</strain>
    </source>
</reference>
<organism evidence="2 3">
    <name type="scientific">Acinetobacter chinensis</name>
    <dbReference type="NCBI Taxonomy" id="2004650"/>
    <lineage>
        <taxon>Bacteria</taxon>
        <taxon>Pseudomonadati</taxon>
        <taxon>Pseudomonadota</taxon>
        <taxon>Gammaproteobacteria</taxon>
        <taxon>Moraxellales</taxon>
        <taxon>Moraxellaceae</taxon>
        <taxon>Acinetobacter</taxon>
    </lineage>
</organism>
<dbReference type="AlphaFoldDB" id="A0A3B7LYM4"/>
<dbReference type="InterPro" id="IPR054402">
    <property type="entry name" value="Tt1218-like_dom"/>
</dbReference>
<dbReference type="KEGG" id="achi:CDG60_16500"/>
<dbReference type="EMBL" id="CP032134">
    <property type="protein sequence ID" value="AXY58016.1"/>
    <property type="molecule type" value="Genomic_DNA"/>
</dbReference>
<gene>
    <name evidence="2" type="primary">pilV</name>
    <name evidence="2" type="ORF">CDG60_16500</name>
</gene>
<accession>A0A3B7LYM4</accession>